<dbReference type="PANTHER" id="PTHR30349:SF64">
    <property type="entry name" value="PROPHAGE INTEGRASE INTD-RELATED"/>
    <property type="match status" value="1"/>
</dbReference>
<reference evidence="4 5" key="1">
    <citation type="submission" date="2023-01" db="EMBL/GenBank/DDBJ databases">
        <title>Thalassococcus onchidii sp. nov., isolated from a marine invertebrate from the South China Sea.</title>
        <authorList>
            <person name="Xu S."/>
            <person name="Liu Z."/>
            <person name="Xu Y."/>
        </authorList>
    </citation>
    <scope>NUCLEOTIDE SEQUENCE [LARGE SCALE GENOMIC DNA]</scope>
    <source>
        <strain evidence="4 5">KCTC 32084</strain>
    </source>
</reference>
<sequence length="186" mass="21444">MRLYDDKSRRLYINTDERARFLAAADGEEPTVRAFCLTLFYTGCRLSEARELRFSAIQAQARLISFRSLKKRGHHHIREIPVPPQLIEAFRDLPRELPLPIWTVCGQKVSRITAYRWIKRVMEKAEINGPQASPKGLRHGYGIHAVRSGVQLHMLQKWMGHASMTTTAIYANAVGDEELEIADRMW</sequence>
<accession>A0ABT4XUS8</accession>
<comment type="caution">
    <text evidence="4">The sequence shown here is derived from an EMBL/GenBank/DDBJ whole genome shotgun (WGS) entry which is preliminary data.</text>
</comment>
<dbReference type="InterPro" id="IPR050090">
    <property type="entry name" value="Tyrosine_recombinase_XerCD"/>
</dbReference>
<keyword evidence="5" id="KW-1185">Reference proteome</keyword>
<name>A0ABT4XUS8_9RHOB</name>
<evidence type="ECO:0000256" key="2">
    <source>
        <dbReference type="ARBA" id="ARBA00023172"/>
    </source>
</evidence>
<evidence type="ECO:0000256" key="1">
    <source>
        <dbReference type="ARBA" id="ARBA00022908"/>
    </source>
</evidence>
<organism evidence="4 5">
    <name type="scientific">Thalassococcus lentus</name>
    <dbReference type="NCBI Taxonomy" id="1210524"/>
    <lineage>
        <taxon>Bacteria</taxon>
        <taxon>Pseudomonadati</taxon>
        <taxon>Pseudomonadota</taxon>
        <taxon>Alphaproteobacteria</taxon>
        <taxon>Rhodobacterales</taxon>
        <taxon>Roseobacteraceae</taxon>
        <taxon>Thalassococcus</taxon>
    </lineage>
</organism>
<dbReference type="Gene3D" id="1.10.443.10">
    <property type="entry name" value="Intergrase catalytic core"/>
    <property type="match status" value="1"/>
</dbReference>
<dbReference type="PANTHER" id="PTHR30349">
    <property type="entry name" value="PHAGE INTEGRASE-RELATED"/>
    <property type="match status" value="1"/>
</dbReference>
<dbReference type="InterPro" id="IPR002104">
    <property type="entry name" value="Integrase_catalytic"/>
</dbReference>
<dbReference type="Pfam" id="PF00589">
    <property type="entry name" value="Phage_integrase"/>
    <property type="match status" value="1"/>
</dbReference>
<keyword evidence="2" id="KW-0233">DNA recombination</keyword>
<evidence type="ECO:0000313" key="4">
    <source>
        <dbReference type="EMBL" id="MDA7425714.1"/>
    </source>
</evidence>
<dbReference type="Proteomes" id="UP001210720">
    <property type="component" value="Unassembled WGS sequence"/>
</dbReference>
<dbReference type="CDD" id="cd00397">
    <property type="entry name" value="DNA_BRE_C"/>
    <property type="match status" value="1"/>
</dbReference>
<protein>
    <submittedName>
        <fullName evidence="4">Site-specific integrase</fullName>
    </submittedName>
</protein>
<proteinExistence type="predicted"/>
<feature type="domain" description="Tyr recombinase" evidence="3">
    <location>
        <begin position="8"/>
        <end position="183"/>
    </location>
</feature>
<evidence type="ECO:0000259" key="3">
    <source>
        <dbReference type="PROSITE" id="PS51898"/>
    </source>
</evidence>
<dbReference type="RefSeq" id="WP_271433072.1">
    <property type="nucleotide sequence ID" value="NZ_JAQIOY010000004.1"/>
</dbReference>
<gene>
    <name evidence="4" type="ORF">PFY00_13355</name>
</gene>
<evidence type="ECO:0000313" key="5">
    <source>
        <dbReference type="Proteomes" id="UP001210720"/>
    </source>
</evidence>
<keyword evidence="1" id="KW-0229">DNA integration</keyword>
<dbReference type="InterPro" id="IPR013762">
    <property type="entry name" value="Integrase-like_cat_sf"/>
</dbReference>
<dbReference type="EMBL" id="JAQIOY010000004">
    <property type="protein sequence ID" value="MDA7425714.1"/>
    <property type="molecule type" value="Genomic_DNA"/>
</dbReference>
<dbReference type="SUPFAM" id="SSF56349">
    <property type="entry name" value="DNA breaking-rejoining enzymes"/>
    <property type="match status" value="1"/>
</dbReference>
<dbReference type="PROSITE" id="PS51898">
    <property type="entry name" value="TYR_RECOMBINASE"/>
    <property type="match status" value="1"/>
</dbReference>
<dbReference type="InterPro" id="IPR011010">
    <property type="entry name" value="DNA_brk_join_enz"/>
</dbReference>